<dbReference type="NCBIfam" id="TIGR00099">
    <property type="entry name" value="Cof-subfamily"/>
    <property type="match status" value="1"/>
</dbReference>
<dbReference type="InterPro" id="IPR000150">
    <property type="entry name" value="Cof"/>
</dbReference>
<dbReference type="EMBL" id="CCBC010000210">
    <property type="protein sequence ID" value="CDO18922.1"/>
    <property type="molecule type" value="Genomic_DNA"/>
</dbReference>
<dbReference type="Gene3D" id="3.40.50.1000">
    <property type="entry name" value="HAD superfamily/HAD-like"/>
    <property type="match status" value="1"/>
</dbReference>
<name>A0A060RLF8_9STRE</name>
<sequence length="269" mass="29890">MIKRIFSDMDGTLLDNTGAVSEENVSLIKSAGIPMTLVSARAPMEMMAAIEKLDLTGAQVGFNGGLIYRVDNGRVLPIHSQPIAKKDVHTLLGAIHEKFPEISLSYYDLHKWYCHEIDKGILFEQKVTQQKPTRTMLLSHFLKPKKEIYKLMMIVFDEKTLTNLQEFVLSLGIDTVAVQQSGKHYLEITHAAAKKSAGIDYIMQKEALSEGETAAFGDGHNDLPMFERTSFPIAMANASSDVIAQAKFITLVNQCNGVGYGIHKFLRNV</sequence>
<dbReference type="InterPro" id="IPR023214">
    <property type="entry name" value="HAD_sf"/>
</dbReference>
<dbReference type="PANTHER" id="PTHR10000:SF55">
    <property type="entry name" value="5-AMINO-6-(5-PHOSPHO-D-RIBITYLAMINO)URACIL PHOSPHATASE YCSE"/>
    <property type="match status" value="1"/>
</dbReference>
<proteinExistence type="predicted"/>
<dbReference type="EC" id="3.6.1.-" evidence="1"/>
<comment type="caution">
    <text evidence="1">The sequence shown here is derived from an EMBL/GenBank/DDBJ whole genome shotgun (WGS) entry which is preliminary data.</text>
</comment>
<dbReference type="SUPFAM" id="SSF56784">
    <property type="entry name" value="HAD-like"/>
    <property type="match status" value="1"/>
</dbReference>
<reference evidence="1 2" key="1">
    <citation type="submission" date="2014-02" db="EMBL/GenBank/DDBJ databases">
        <authorList>
            <person name="Manrique M."/>
        </authorList>
    </citation>
    <scope>NUCLEOTIDE SEQUENCE [LARGE SCALE GENOMIC DNA]</scope>
    <source>
        <strain evidence="1 2">LMG17956</strain>
    </source>
</reference>
<dbReference type="NCBIfam" id="TIGR01484">
    <property type="entry name" value="HAD-SF-IIB"/>
    <property type="match status" value="1"/>
</dbReference>
<accession>A0A060RLF8</accession>
<dbReference type="Proteomes" id="UP000027584">
    <property type="component" value="Unassembled WGS sequence"/>
</dbReference>
<organism evidence="1 2">
    <name type="scientific">Streptococcus gallolyticus</name>
    <dbReference type="NCBI Taxonomy" id="315405"/>
    <lineage>
        <taxon>Bacteria</taxon>
        <taxon>Bacillati</taxon>
        <taxon>Bacillota</taxon>
        <taxon>Bacilli</taxon>
        <taxon>Lactobacillales</taxon>
        <taxon>Streptococcaceae</taxon>
        <taxon>Streptococcus</taxon>
    </lineage>
</organism>
<reference evidence="1 2" key="2">
    <citation type="submission" date="2014-05" db="EMBL/GenBank/DDBJ databases">
        <title>Genome sequence of Streptococcus gallolyticus.</title>
        <authorList>
            <person name="Del Campo R."/>
        </authorList>
    </citation>
    <scope>NUCLEOTIDE SEQUENCE [LARGE SCALE GENOMIC DNA]</scope>
    <source>
        <strain evidence="1 2">LMG17956</strain>
    </source>
</reference>
<dbReference type="InterPro" id="IPR036412">
    <property type="entry name" value="HAD-like_sf"/>
</dbReference>
<keyword evidence="1" id="KW-0378">Hydrolase</keyword>
<evidence type="ECO:0000313" key="2">
    <source>
        <dbReference type="Proteomes" id="UP000027584"/>
    </source>
</evidence>
<dbReference type="Gene3D" id="3.30.1240.10">
    <property type="match status" value="1"/>
</dbReference>
<gene>
    <name evidence="1" type="ORF">BN963_SGAL_02129</name>
</gene>
<evidence type="ECO:0000313" key="1">
    <source>
        <dbReference type="EMBL" id="CDO18922.1"/>
    </source>
</evidence>
<dbReference type="AlphaFoldDB" id="A0A060RLF8"/>
<dbReference type="GO" id="GO:0005829">
    <property type="term" value="C:cytosol"/>
    <property type="evidence" value="ECO:0007669"/>
    <property type="project" value="TreeGrafter"/>
</dbReference>
<dbReference type="GO" id="GO:0000287">
    <property type="term" value="F:magnesium ion binding"/>
    <property type="evidence" value="ECO:0007669"/>
    <property type="project" value="TreeGrafter"/>
</dbReference>
<dbReference type="PANTHER" id="PTHR10000">
    <property type="entry name" value="PHOSPHOSERINE PHOSPHATASE"/>
    <property type="match status" value="1"/>
</dbReference>
<protein>
    <submittedName>
        <fullName evidence="1">Haloacid dehalogenase-like hydrolase</fullName>
        <ecNumber evidence="1">3.6.1.-</ecNumber>
    </submittedName>
</protein>
<dbReference type="GO" id="GO:0016791">
    <property type="term" value="F:phosphatase activity"/>
    <property type="evidence" value="ECO:0007669"/>
    <property type="project" value="TreeGrafter"/>
</dbReference>
<dbReference type="Pfam" id="PF08282">
    <property type="entry name" value="Hydrolase_3"/>
    <property type="match status" value="1"/>
</dbReference>
<dbReference type="InterPro" id="IPR006379">
    <property type="entry name" value="HAD-SF_hydro_IIB"/>
</dbReference>